<dbReference type="RefSeq" id="WP_089001709.1">
    <property type="nucleotide sequence ID" value="NZ_JBFAAC010000006.1"/>
</dbReference>
<dbReference type="PANTHER" id="PTHR30535:SF7">
    <property type="entry name" value="IRON(III) DICITRATE-BINDING PROTEIN"/>
    <property type="match status" value="1"/>
</dbReference>
<dbReference type="Pfam" id="PF01497">
    <property type="entry name" value="Peripla_BP_2"/>
    <property type="match status" value="1"/>
</dbReference>
<evidence type="ECO:0000259" key="3">
    <source>
        <dbReference type="PROSITE" id="PS50983"/>
    </source>
</evidence>
<comment type="similarity">
    <text evidence="1">Belongs to the bacterial solute-binding protein 8 family.</text>
</comment>
<evidence type="ECO:0000313" key="5">
    <source>
        <dbReference type="Proteomes" id="UP000198251"/>
    </source>
</evidence>
<gene>
    <name evidence="4" type="ORF">GA0070610_4380</name>
</gene>
<organism evidence="4 5">
    <name type="scientific">Micromonospora echinofusca</name>
    <dbReference type="NCBI Taxonomy" id="47858"/>
    <lineage>
        <taxon>Bacteria</taxon>
        <taxon>Bacillati</taxon>
        <taxon>Actinomycetota</taxon>
        <taxon>Actinomycetes</taxon>
        <taxon>Micromonosporales</taxon>
        <taxon>Micromonosporaceae</taxon>
        <taxon>Micromonospora</taxon>
    </lineage>
</organism>
<feature type="domain" description="Fe/B12 periplasmic-binding" evidence="3">
    <location>
        <begin position="58"/>
        <end position="342"/>
    </location>
</feature>
<dbReference type="EMBL" id="LT607733">
    <property type="protein sequence ID" value="SCG18047.1"/>
    <property type="molecule type" value="Genomic_DNA"/>
</dbReference>
<reference evidence="4 5" key="1">
    <citation type="submission" date="2016-06" db="EMBL/GenBank/DDBJ databases">
        <authorList>
            <person name="Kjaerup R.B."/>
            <person name="Dalgaard T.S."/>
            <person name="Juul-Madsen H.R."/>
        </authorList>
    </citation>
    <scope>NUCLEOTIDE SEQUENCE [LARGE SCALE GENOMIC DNA]</scope>
    <source>
        <strain evidence="4 5">DSM 43913</strain>
    </source>
</reference>
<dbReference type="InterPro" id="IPR002491">
    <property type="entry name" value="ABC_transptr_periplasmic_BD"/>
</dbReference>
<keyword evidence="5" id="KW-1185">Reference proteome</keyword>
<name>A0A1C5GE89_MICEH</name>
<evidence type="ECO:0000313" key="4">
    <source>
        <dbReference type="EMBL" id="SCG18047.1"/>
    </source>
</evidence>
<proteinExistence type="inferred from homology"/>
<dbReference type="SUPFAM" id="SSF53807">
    <property type="entry name" value="Helical backbone' metal receptor"/>
    <property type="match status" value="1"/>
</dbReference>
<sequence length="342" mass="35922">MKLKRFPLAAAVAALLFSTACTAARSEAELSNEPPKAGYPVTITNCGKSYTYKQAPSRVVVMNGGSVAEVSALLELGVADRIVANAQSYGASEVDGRVDAIKQLPSGNIKLNDMSDIPREAMIGLTPDFVISTYDGGFRAEAGFATRDDLAAVGANTYAPKSSCGEVGTVTGKPTIEDSYGMLRDLGAIFGVSERAEKVIADSQARIAAVGAKTANLPKQNVMMIIPGMAMGGEFSSVGGNGLWNDVMAKAGAVNAFEGATDQTFANLSREQVAKADVDTLLVVNYMSKDPDADAQKLLAQFPQWDAAKNKRYVVLSDSVFLGPSNHLAVEKIAQAAHPEAF</sequence>
<feature type="chain" id="PRO_5039047504" evidence="2">
    <location>
        <begin position="24"/>
        <end position="342"/>
    </location>
</feature>
<dbReference type="PANTHER" id="PTHR30535">
    <property type="entry name" value="VITAMIN B12-BINDING PROTEIN"/>
    <property type="match status" value="1"/>
</dbReference>
<dbReference type="PROSITE" id="PS50983">
    <property type="entry name" value="FE_B12_PBP"/>
    <property type="match status" value="1"/>
</dbReference>
<dbReference type="InterPro" id="IPR050902">
    <property type="entry name" value="ABC_Transporter_SBP"/>
</dbReference>
<dbReference type="AlphaFoldDB" id="A0A1C5GE89"/>
<dbReference type="Proteomes" id="UP000198251">
    <property type="component" value="Chromosome I"/>
</dbReference>
<protein>
    <submittedName>
        <fullName evidence="4">Iron complex transport system substrate-binding protein</fullName>
    </submittedName>
</protein>
<dbReference type="Gene3D" id="3.40.50.1980">
    <property type="entry name" value="Nitrogenase molybdenum iron protein domain"/>
    <property type="match status" value="2"/>
</dbReference>
<evidence type="ECO:0000256" key="2">
    <source>
        <dbReference type="SAM" id="SignalP"/>
    </source>
</evidence>
<feature type="signal peptide" evidence="2">
    <location>
        <begin position="1"/>
        <end position="23"/>
    </location>
</feature>
<dbReference type="GeneID" id="95804081"/>
<evidence type="ECO:0000256" key="1">
    <source>
        <dbReference type="ARBA" id="ARBA00008814"/>
    </source>
</evidence>
<dbReference type="PROSITE" id="PS51257">
    <property type="entry name" value="PROKAR_LIPOPROTEIN"/>
    <property type="match status" value="1"/>
</dbReference>
<accession>A0A1C5GE89</accession>
<keyword evidence="2" id="KW-0732">Signal</keyword>